<organism evidence="1 2">
    <name type="scientific">Tsuneonella deserti</name>
    <dbReference type="NCBI Taxonomy" id="2035528"/>
    <lineage>
        <taxon>Bacteria</taxon>
        <taxon>Pseudomonadati</taxon>
        <taxon>Pseudomonadota</taxon>
        <taxon>Alphaproteobacteria</taxon>
        <taxon>Sphingomonadales</taxon>
        <taxon>Erythrobacteraceae</taxon>
        <taxon>Tsuneonella</taxon>
    </lineage>
</organism>
<keyword evidence="2" id="KW-1185">Reference proteome</keyword>
<proteinExistence type="predicted"/>
<dbReference type="Proteomes" id="UP000619041">
    <property type="component" value="Unassembled WGS sequence"/>
</dbReference>
<dbReference type="SUPFAM" id="SSF52799">
    <property type="entry name" value="(Phosphotyrosine protein) phosphatases II"/>
    <property type="match status" value="1"/>
</dbReference>
<dbReference type="Gene3D" id="3.90.190.10">
    <property type="entry name" value="Protein tyrosine phosphatase superfamily"/>
    <property type="match status" value="1"/>
</dbReference>
<name>A0ABQ1SD97_9SPHN</name>
<dbReference type="EMBL" id="BMKL01000001">
    <property type="protein sequence ID" value="GGE03034.1"/>
    <property type="molecule type" value="Genomic_DNA"/>
</dbReference>
<reference evidence="2" key="1">
    <citation type="journal article" date="2019" name="Int. J. Syst. Evol. Microbiol.">
        <title>The Global Catalogue of Microorganisms (GCM) 10K type strain sequencing project: providing services to taxonomists for standard genome sequencing and annotation.</title>
        <authorList>
            <consortium name="The Broad Institute Genomics Platform"/>
            <consortium name="The Broad Institute Genome Sequencing Center for Infectious Disease"/>
            <person name="Wu L."/>
            <person name="Ma J."/>
        </authorList>
    </citation>
    <scope>NUCLEOTIDE SEQUENCE [LARGE SCALE GENOMIC DNA]</scope>
    <source>
        <strain evidence="2">CGMCC 1.15959</strain>
    </source>
</reference>
<dbReference type="InterPro" id="IPR029021">
    <property type="entry name" value="Prot-tyrosine_phosphatase-like"/>
</dbReference>
<accession>A0ABQ1SD97</accession>
<protein>
    <submittedName>
        <fullName evidence="1">Uncharacterized protein</fullName>
    </submittedName>
</protein>
<sequence length="71" mass="7673">MIRDWGAAAVVTLLESAELNALHVPSLGEAVRAEHIDWLHLPIRDVSVPCARFEGAWRLNAPLSTRGCAAA</sequence>
<comment type="caution">
    <text evidence="1">The sequence shown here is derived from an EMBL/GenBank/DDBJ whole genome shotgun (WGS) entry which is preliminary data.</text>
</comment>
<evidence type="ECO:0000313" key="2">
    <source>
        <dbReference type="Proteomes" id="UP000619041"/>
    </source>
</evidence>
<evidence type="ECO:0000313" key="1">
    <source>
        <dbReference type="EMBL" id="GGE03034.1"/>
    </source>
</evidence>
<gene>
    <name evidence="1" type="ORF">GCM10011515_23310</name>
</gene>